<proteinExistence type="predicted"/>
<dbReference type="AlphaFoldDB" id="A0A2P2N292"/>
<reference evidence="1" key="1">
    <citation type="submission" date="2018-02" db="EMBL/GenBank/DDBJ databases">
        <title>Rhizophora mucronata_Transcriptome.</title>
        <authorList>
            <person name="Meera S.P."/>
            <person name="Sreeshan A."/>
            <person name="Augustine A."/>
        </authorList>
    </citation>
    <scope>NUCLEOTIDE SEQUENCE</scope>
    <source>
        <tissue evidence="1">Leaf</tissue>
    </source>
</reference>
<protein>
    <submittedName>
        <fullName evidence="1">Uncharacterized protein</fullName>
    </submittedName>
</protein>
<organism evidence="1">
    <name type="scientific">Rhizophora mucronata</name>
    <name type="common">Asiatic mangrove</name>
    <dbReference type="NCBI Taxonomy" id="61149"/>
    <lineage>
        <taxon>Eukaryota</taxon>
        <taxon>Viridiplantae</taxon>
        <taxon>Streptophyta</taxon>
        <taxon>Embryophyta</taxon>
        <taxon>Tracheophyta</taxon>
        <taxon>Spermatophyta</taxon>
        <taxon>Magnoliopsida</taxon>
        <taxon>eudicotyledons</taxon>
        <taxon>Gunneridae</taxon>
        <taxon>Pentapetalae</taxon>
        <taxon>rosids</taxon>
        <taxon>fabids</taxon>
        <taxon>Malpighiales</taxon>
        <taxon>Rhizophoraceae</taxon>
        <taxon>Rhizophora</taxon>
    </lineage>
</organism>
<accession>A0A2P2N292</accession>
<sequence>MREEDMIPISLSNFCFTHKFSSLFSQKSPFPNIFSQVRYQSKFDLAELDSQSIWCKRQNLAMASNIPSHDSSTYLKFKSYTRRGNLGRLELHCSSVSQIFSIKNKTDSTQGTLLCLC</sequence>
<dbReference type="EMBL" id="GGEC01056110">
    <property type="protein sequence ID" value="MBX36594.1"/>
    <property type="molecule type" value="Transcribed_RNA"/>
</dbReference>
<name>A0A2P2N292_RHIMU</name>
<evidence type="ECO:0000313" key="1">
    <source>
        <dbReference type="EMBL" id="MBX36594.1"/>
    </source>
</evidence>